<dbReference type="PANTHER" id="PTHR10696">
    <property type="entry name" value="GAMMA-BUTYROBETAINE HYDROXYLASE-RELATED"/>
    <property type="match status" value="1"/>
</dbReference>
<keyword evidence="6" id="KW-0408">Iron</keyword>
<organism evidence="8 9">
    <name type="scientific">Aspergillus steynii IBT 23096</name>
    <dbReference type="NCBI Taxonomy" id="1392250"/>
    <lineage>
        <taxon>Eukaryota</taxon>
        <taxon>Fungi</taxon>
        <taxon>Dikarya</taxon>
        <taxon>Ascomycota</taxon>
        <taxon>Pezizomycotina</taxon>
        <taxon>Eurotiomycetes</taxon>
        <taxon>Eurotiomycetidae</taxon>
        <taxon>Eurotiales</taxon>
        <taxon>Aspergillaceae</taxon>
        <taxon>Aspergillus</taxon>
        <taxon>Aspergillus subgen. Circumdati</taxon>
    </lineage>
</organism>
<feature type="domain" description="TauD/TfdA-like" evidence="7">
    <location>
        <begin position="17"/>
        <end position="230"/>
    </location>
</feature>
<evidence type="ECO:0000256" key="6">
    <source>
        <dbReference type="ARBA" id="ARBA00023004"/>
    </source>
</evidence>
<dbReference type="GO" id="GO:0051213">
    <property type="term" value="F:dioxygenase activity"/>
    <property type="evidence" value="ECO:0007669"/>
    <property type="project" value="UniProtKB-KW"/>
</dbReference>
<evidence type="ECO:0000256" key="5">
    <source>
        <dbReference type="ARBA" id="ARBA00023002"/>
    </source>
</evidence>
<dbReference type="SFLD" id="SFLDS00003">
    <property type="entry name" value="Haloacid_Dehalogenase"/>
    <property type="match status" value="1"/>
</dbReference>
<dbReference type="SFLD" id="SFLDG01129">
    <property type="entry name" value="C1.5:_HAD__Beta-PGM__Phosphata"/>
    <property type="match status" value="1"/>
</dbReference>
<dbReference type="RefSeq" id="XP_024701118.1">
    <property type="nucleotide sequence ID" value="XM_024851763.1"/>
</dbReference>
<dbReference type="AlphaFoldDB" id="A0A2I2FZ42"/>
<dbReference type="SUPFAM" id="SSF51197">
    <property type="entry name" value="Clavaminate synthase-like"/>
    <property type="match status" value="1"/>
</dbReference>
<sequence>MDVTKCGLGPLSPEFHEPSDIDGVRQDLFTKGIAFIEGCDEDSLVEVANQLGDINRPRNEKLQGSGVSHIRFAPNLTGKGYSSEELFFHTDRSGWQSPPGILMSTLKSRSESGGESLLADSHRILEIIKQEDEELYKLVTSAKHTSFYSDDGVFVPRAIFDTEDQIFRFRFDDSIQLSASMVSGFARLQETIYKNAFVVSLQPGQGYILNNHRFLHGRASFSGSRELLRVLVTPHPPRREMVVLFDIDGTLCRSEDLSIDAYFSCVSAVVGKTITHANTPVSLHGRTDLSLLHAILDFHAVEDKAQATERFFSLHPQYLEDSHAKGFPVLPCPGVKEILGWLTEYQRDRCDPPLRIGLLTGNSRPNALLKIRAAGFDTSIFDLEISSFGDVHPDRQSLFQDSLQRLQTRYGRGVAAHDIVIVGDTPLDIECAKQTGCSVVAVATGSYKVDDLALLEPDFCCSLLTEAKDYLALKCA</sequence>
<dbReference type="InterPro" id="IPR023198">
    <property type="entry name" value="PGP-like_dom2"/>
</dbReference>
<dbReference type="Gene3D" id="1.10.150.240">
    <property type="entry name" value="Putative phosphatase, domain 2"/>
    <property type="match status" value="1"/>
</dbReference>
<keyword evidence="9" id="KW-1185">Reference proteome</keyword>
<dbReference type="OrthoDB" id="40579at2759"/>
<keyword evidence="3" id="KW-0479">Metal-binding</keyword>
<evidence type="ECO:0000259" key="7">
    <source>
        <dbReference type="Pfam" id="PF02668"/>
    </source>
</evidence>
<evidence type="ECO:0000256" key="1">
    <source>
        <dbReference type="ARBA" id="ARBA00001954"/>
    </source>
</evidence>
<evidence type="ECO:0000256" key="3">
    <source>
        <dbReference type="ARBA" id="ARBA00022723"/>
    </source>
</evidence>
<dbReference type="InterPro" id="IPR042098">
    <property type="entry name" value="TauD-like_sf"/>
</dbReference>
<dbReference type="InterPro" id="IPR041492">
    <property type="entry name" value="HAD_2"/>
</dbReference>
<dbReference type="Gene3D" id="3.60.130.10">
    <property type="entry name" value="Clavaminate synthase-like"/>
    <property type="match status" value="1"/>
</dbReference>
<dbReference type="Proteomes" id="UP000234275">
    <property type="component" value="Unassembled WGS sequence"/>
</dbReference>
<dbReference type="EMBL" id="MSFO01000007">
    <property type="protein sequence ID" value="PLB45816.1"/>
    <property type="molecule type" value="Genomic_DNA"/>
</dbReference>
<dbReference type="GO" id="GO:0046872">
    <property type="term" value="F:metal ion binding"/>
    <property type="evidence" value="ECO:0007669"/>
    <property type="project" value="UniProtKB-KW"/>
</dbReference>
<gene>
    <name evidence="8" type="ORF">P170DRAFT_458057</name>
</gene>
<reference evidence="8 9" key="1">
    <citation type="submission" date="2016-12" db="EMBL/GenBank/DDBJ databases">
        <title>The genomes of Aspergillus section Nigri reveals drivers in fungal speciation.</title>
        <authorList>
            <consortium name="DOE Joint Genome Institute"/>
            <person name="Vesth T.C."/>
            <person name="Nybo J."/>
            <person name="Theobald S."/>
            <person name="Brandl J."/>
            <person name="Frisvad J.C."/>
            <person name="Nielsen K.F."/>
            <person name="Lyhne E.K."/>
            <person name="Kogle M.E."/>
            <person name="Kuo A."/>
            <person name="Riley R."/>
            <person name="Clum A."/>
            <person name="Nolan M."/>
            <person name="Lipzen A."/>
            <person name="Salamov A."/>
            <person name="Henrissat B."/>
            <person name="Wiebenga A."/>
            <person name="De Vries R.P."/>
            <person name="Grigoriev I.V."/>
            <person name="Mortensen U.H."/>
            <person name="Andersen M.R."/>
            <person name="Baker S.E."/>
        </authorList>
    </citation>
    <scope>NUCLEOTIDE SEQUENCE [LARGE SCALE GENOMIC DNA]</scope>
    <source>
        <strain evidence="8 9">IBT 23096</strain>
    </source>
</reference>
<dbReference type="GO" id="GO:0005739">
    <property type="term" value="C:mitochondrion"/>
    <property type="evidence" value="ECO:0007669"/>
    <property type="project" value="TreeGrafter"/>
</dbReference>
<evidence type="ECO:0000313" key="9">
    <source>
        <dbReference type="Proteomes" id="UP000234275"/>
    </source>
</evidence>
<dbReference type="InterPro" id="IPR023214">
    <property type="entry name" value="HAD_sf"/>
</dbReference>
<comment type="similarity">
    <text evidence="2">Belongs to the gamma-BBH/TMLD family.</text>
</comment>
<keyword evidence="4" id="KW-0223">Dioxygenase</keyword>
<dbReference type="Pfam" id="PF02668">
    <property type="entry name" value="TauD"/>
    <property type="match status" value="1"/>
</dbReference>
<protein>
    <submittedName>
        <fullName evidence="8">Putative haloacid dehalogenase-like hydrolase</fullName>
    </submittedName>
</protein>
<dbReference type="GO" id="GO:0016787">
    <property type="term" value="F:hydrolase activity"/>
    <property type="evidence" value="ECO:0007669"/>
    <property type="project" value="UniProtKB-KW"/>
</dbReference>
<name>A0A2I2FZ42_9EURO</name>
<comment type="cofactor">
    <cofactor evidence="1">
        <name>Fe(2+)</name>
        <dbReference type="ChEBI" id="CHEBI:29033"/>
    </cofactor>
</comment>
<dbReference type="GeneID" id="36559462"/>
<dbReference type="SUPFAM" id="SSF56784">
    <property type="entry name" value="HAD-like"/>
    <property type="match status" value="1"/>
</dbReference>
<dbReference type="Gene3D" id="3.40.50.1000">
    <property type="entry name" value="HAD superfamily/HAD-like"/>
    <property type="match status" value="1"/>
</dbReference>
<evidence type="ECO:0000256" key="2">
    <source>
        <dbReference type="ARBA" id="ARBA00008654"/>
    </source>
</evidence>
<dbReference type="InterPro" id="IPR050411">
    <property type="entry name" value="AlphaKG_dependent_hydroxylases"/>
</dbReference>
<proteinExistence type="inferred from homology"/>
<dbReference type="PANTHER" id="PTHR10696:SF25">
    <property type="entry name" value="OXIDOREDUCTASE AIM17-RELATED"/>
    <property type="match status" value="1"/>
</dbReference>
<dbReference type="GO" id="GO:0045329">
    <property type="term" value="P:carnitine biosynthetic process"/>
    <property type="evidence" value="ECO:0007669"/>
    <property type="project" value="TreeGrafter"/>
</dbReference>
<keyword evidence="8" id="KW-0378">Hydrolase</keyword>
<keyword evidence="5" id="KW-0560">Oxidoreductase</keyword>
<evidence type="ECO:0000256" key="4">
    <source>
        <dbReference type="ARBA" id="ARBA00022964"/>
    </source>
</evidence>
<comment type="caution">
    <text evidence="8">The sequence shown here is derived from an EMBL/GenBank/DDBJ whole genome shotgun (WGS) entry which is preliminary data.</text>
</comment>
<dbReference type="VEuPathDB" id="FungiDB:P170DRAFT_458057"/>
<dbReference type="InterPro" id="IPR003819">
    <property type="entry name" value="TauD/TfdA-like"/>
</dbReference>
<dbReference type="InterPro" id="IPR036412">
    <property type="entry name" value="HAD-like_sf"/>
</dbReference>
<dbReference type="STRING" id="1392250.A0A2I2FZ42"/>
<dbReference type="Pfam" id="PF13419">
    <property type="entry name" value="HAD_2"/>
    <property type="match status" value="1"/>
</dbReference>
<evidence type="ECO:0000313" key="8">
    <source>
        <dbReference type="EMBL" id="PLB45816.1"/>
    </source>
</evidence>
<accession>A0A2I2FZ42</accession>